<protein>
    <recommendedName>
        <fullName evidence="6">Oxidoreductase</fullName>
    </recommendedName>
</protein>
<dbReference type="InterPro" id="IPR000683">
    <property type="entry name" value="Gfo/Idh/MocA-like_OxRdtase_N"/>
</dbReference>
<sequence>MSSPPRIRVALIGLSASAATSWAANGHLPYLLSPRGSARFQLVALCNSSVAAAHAAIAHYKLDPAVVHAHGDPASLAADADVDLVVCNTRVDNHFATIEPSLRAGKDVFCEWPLAENAGRAKQLVELAKEHGVKTVIGLQGQVAPLGKRLRGLLEEGRIGRVLSVEVRAAGAVPERDALPSTLEYFTKKEIGGNVFNIGFTHLFDFVQSVVGEVASVQGHLHIQRPEVKLRDPATKQIVKTVPTDVPDLVVATGTIPDSPFIQKGGAPILVRFRSGQPFKDEPAVVWTITGDKGEIRLTSPSAAYLQMGSNEGGPIVIEVYDFETESISKVDWVWVDWQEELPVYARNVGGLYEAFADGDKSCPTFEDALRRHEQIDGMWDDWKKRQA</sequence>
<dbReference type="PANTHER" id="PTHR43708:SF1">
    <property type="entry name" value="GALACTOSE_LACTOSE METABOLISM REGULATORY PROTEIN GAL80"/>
    <property type="match status" value="1"/>
</dbReference>
<name>A0AAD7IBS4_9AGAR</name>
<keyword evidence="1" id="KW-0732">Signal</keyword>
<dbReference type="Gene3D" id="3.40.50.720">
    <property type="entry name" value="NAD(P)-binding Rossmann-like Domain"/>
    <property type="match status" value="1"/>
</dbReference>
<dbReference type="Pfam" id="PF01408">
    <property type="entry name" value="GFO_IDH_MocA"/>
    <property type="match status" value="1"/>
</dbReference>
<dbReference type="InterPro" id="IPR051317">
    <property type="entry name" value="Gfo/Idh/MocA_oxidoreduct"/>
</dbReference>
<comment type="caution">
    <text evidence="4">The sequence shown here is derived from an EMBL/GenBank/DDBJ whole genome shotgun (WGS) entry which is preliminary data.</text>
</comment>
<organism evidence="4 5">
    <name type="scientific">Mycena metata</name>
    <dbReference type="NCBI Taxonomy" id="1033252"/>
    <lineage>
        <taxon>Eukaryota</taxon>
        <taxon>Fungi</taxon>
        <taxon>Dikarya</taxon>
        <taxon>Basidiomycota</taxon>
        <taxon>Agaricomycotina</taxon>
        <taxon>Agaricomycetes</taxon>
        <taxon>Agaricomycetidae</taxon>
        <taxon>Agaricales</taxon>
        <taxon>Marasmiineae</taxon>
        <taxon>Mycenaceae</taxon>
        <taxon>Mycena</taxon>
    </lineage>
</organism>
<evidence type="ECO:0000259" key="2">
    <source>
        <dbReference type="Pfam" id="PF01408"/>
    </source>
</evidence>
<proteinExistence type="predicted"/>
<keyword evidence="5" id="KW-1185">Reference proteome</keyword>
<evidence type="ECO:0008006" key="6">
    <source>
        <dbReference type="Google" id="ProtNLM"/>
    </source>
</evidence>
<dbReference type="AlphaFoldDB" id="A0AAD7IBS4"/>
<dbReference type="InterPro" id="IPR055080">
    <property type="entry name" value="Gal80p-like_C"/>
</dbReference>
<dbReference type="Pfam" id="PF22685">
    <property type="entry name" value="Gal80p_C-like"/>
    <property type="match status" value="1"/>
</dbReference>
<dbReference type="SUPFAM" id="SSF55347">
    <property type="entry name" value="Glyceraldehyde-3-phosphate dehydrogenase-like, C-terminal domain"/>
    <property type="match status" value="1"/>
</dbReference>
<dbReference type="PANTHER" id="PTHR43708">
    <property type="entry name" value="CONSERVED EXPRESSED OXIDOREDUCTASE (EUROFUNG)"/>
    <property type="match status" value="1"/>
</dbReference>
<dbReference type="EMBL" id="JARKIB010000106">
    <property type="protein sequence ID" value="KAJ7739569.1"/>
    <property type="molecule type" value="Genomic_DNA"/>
</dbReference>
<feature type="domain" description="Gal80p-like C-terminal" evidence="3">
    <location>
        <begin position="149"/>
        <end position="300"/>
    </location>
</feature>
<feature type="chain" id="PRO_5041928657" description="Oxidoreductase" evidence="1">
    <location>
        <begin position="24"/>
        <end position="388"/>
    </location>
</feature>
<dbReference type="SUPFAM" id="SSF51735">
    <property type="entry name" value="NAD(P)-binding Rossmann-fold domains"/>
    <property type="match status" value="1"/>
</dbReference>
<evidence type="ECO:0000313" key="4">
    <source>
        <dbReference type="EMBL" id="KAJ7739569.1"/>
    </source>
</evidence>
<gene>
    <name evidence="4" type="ORF">B0H16DRAFT_1324855</name>
</gene>
<dbReference type="InterPro" id="IPR036291">
    <property type="entry name" value="NAD(P)-bd_dom_sf"/>
</dbReference>
<dbReference type="Proteomes" id="UP001215598">
    <property type="component" value="Unassembled WGS sequence"/>
</dbReference>
<dbReference type="GO" id="GO:0000166">
    <property type="term" value="F:nucleotide binding"/>
    <property type="evidence" value="ECO:0007669"/>
    <property type="project" value="InterPro"/>
</dbReference>
<evidence type="ECO:0000259" key="3">
    <source>
        <dbReference type="Pfam" id="PF22685"/>
    </source>
</evidence>
<reference evidence="4" key="1">
    <citation type="submission" date="2023-03" db="EMBL/GenBank/DDBJ databases">
        <title>Massive genome expansion in bonnet fungi (Mycena s.s.) driven by repeated elements and novel gene families across ecological guilds.</title>
        <authorList>
            <consortium name="Lawrence Berkeley National Laboratory"/>
            <person name="Harder C.B."/>
            <person name="Miyauchi S."/>
            <person name="Viragh M."/>
            <person name="Kuo A."/>
            <person name="Thoen E."/>
            <person name="Andreopoulos B."/>
            <person name="Lu D."/>
            <person name="Skrede I."/>
            <person name="Drula E."/>
            <person name="Henrissat B."/>
            <person name="Morin E."/>
            <person name="Kohler A."/>
            <person name="Barry K."/>
            <person name="LaButti K."/>
            <person name="Morin E."/>
            <person name="Salamov A."/>
            <person name="Lipzen A."/>
            <person name="Mereny Z."/>
            <person name="Hegedus B."/>
            <person name="Baldrian P."/>
            <person name="Stursova M."/>
            <person name="Weitz H."/>
            <person name="Taylor A."/>
            <person name="Grigoriev I.V."/>
            <person name="Nagy L.G."/>
            <person name="Martin F."/>
            <person name="Kauserud H."/>
        </authorList>
    </citation>
    <scope>NUCLEOTIDE SEQUENCE</scope>
    <source>
        <strain evidence="4">CBHHK182m</strain>
    </source>
</reference>
<dbReference type="Gene3D" id="3.30.360.10">
    <property type="entry name" value="Dihydrodipicolinate Reductase, domain 2"/>
    <property type="match status" value="1"/>
</dbReference>
<accession>A0AAD7IBS4</accession>
<evidence type="ECO:0000256" key="1">
    <source>
        <dbReference type="SAM" id="SignalP"/>
    </source>
</evidence>
<feature type="domain" description="Gfo/Idh/MocA-like oxidoreductase N-terminal" evidence="2">
    <location>
        <begin position="7"/>
        <end position="136"/>
    </location>
</feature>
<evidence type="ECO:0000313" key="5">
    <source>
        <dbReference type="Proteomes" id="UP001215598"/>
    </source>
</evidence>
<feature type="signal peptide" evidence="1">
    <location>
        <begin position="1"/>
        <end position="23"/>
    </location>
</feature>